<dbReference type="InterPro" id="IPR039575">
    <property type="entry name" value="P3H"/>
</dbReference>
<evidence type="ECO:0000256" key="8">
    <source>
        <dbReference type="ARBA" id="ARBA00023004"/>
    </source>
</evidence>
<dbReference type="PANTHER" id="PTHR14049:SF9">
    <property type="entry name" value="PROCOLLAGEN-PROLINE 3-DIOXYGENASE"/>
    <property type="match status" value="1"/>
</dbReference>
<dbReference type="InterPro" id="IPR005123">
    <property type="entry name" value="Oxoglu/Fe-dep_dioxygenase_dom"/>
</dbReference>
<feature type="domain" description="Fe2OG dioxygenase" evidence="10">
    <location>
        <begin position="79"/>
        <end position="170"/>
    </location>
</feature>
<dbReference type="AlphaFoldDB" id="L8GXU4"/>
<evidence type="ECO:0000259" key="10">
    <source>
        <dbReference type="PROSITE" id="PS51471"/>
    </source>
</evidence>
<protein>
    <recommendedName>
        <fullName evidence="3">procollagen-proline 3-dioxygenase</fullName>
        <ecNumber evidence="3">1.14.11.7</ecNumber>
    </recommendedName>
</protein>
<dbReference type="EMBL" id="KB007974">
    <property type="protein sequence ID" value="ELR17383.1"/>
    <property type="molecule type" value="Genomic_DNA"/>
</dbReference>
<dbReference type="PANTHER" id="PTHR14049">
    <property type="entry name" value="LEPRECAN 1"/>
    <property type="match status" value="1"/>
</dbReference>
<reference evidence="11 12" key="1">
    <citation type="journal article" date="2013" name="Genome Biol.">
        <title>Genome of Acanthamoeba castellanii highlights extensive lateral gene transfer and early evolution of tyrosine kinase signaling.</title>
        <authorList>
            <person name="Clarke M."/>
            <person name="Lohan A.J."/>
            <person name="Liu B."/>
            <person name="Lagkouvardos I."/>
            <person name="Roy S."/>
            <person name="Zafar N."/>
            <person name="Bertelli C."/>
            <person name="Schilde C."/>
            <person name="Kianianmomeni A."/>
            <person name="Burglin T.R."/>
            <person name="Frech C."/>
            <person name="Turcotte B."/>
            <person name="Kopec K.O."/>
            <person name="Synnott J.M."/>
            <person name="Choo C."/>
            <person name="Paponov I."/>
            <person name="Finkler A."/>
            <person name="Soon Heng Tan C."/>
            <person name="Hutchins A.P."/>
            <person name="Weinmeier T."/>
            <person name="Rattei T."/>
            <person name="Chu J.S."/>
            <person name="Gimenez G."/>
            <person name="Irimia M."/>
            <person name="Rigden D.J."/>
            <person name="Fitzpatrick D.A."/>
            <person name="Lorenzo-Morales J."/>
            <person name="Bateman A."/>
            <person name="Chiu C.H."/>
            <person name="Tang P."/>
            <person name="Hegemann P."/>
            <person name="Fromm H."/>
            <person name="Raoult D."/>
            <person name="Greub G."/>
            <person name="Miranda-Saavedra D."/>
            <person name="Chen N."/>
            <person name="Nash P."/>
            <person name="Ginger M.L."/>
            <person name="Horn M."/>
            <person name="Schaap P."/>
            <person name="Caler L."/>
            <person name="Loftus B."/>
        </authorList>
    </citation>
    <scope>NUCLEOTIDE SEQUENCE [LARGE SCALE GENOMIC DNA]</scope>
    <source>
        <strain evidence="11 12">Neff</strain>
    </source>
</reference>
<dbReference type="Proteomes" id="UP000011083">
    <property type="component" value="Unassembled WGS sequence"/>
</dbReference>
<comment type="cofactor">
    <cofactor evidence="2">
        <name>Fe cation</name>
        <dbReference type="ChEBI" id="CHEBI:24875"/>
    </cofactor>
</comment>
<dbReference type="RefSeq" id="XP_004339396.1">
    <property type="nucleotide sequence ID" value="XM_004339348.1"/>
</dbReference>
<dbReference type="Gene3D" id="2.60.120.620">
    <property type="entry name" value="q2cbj1_9rhob like domain"/>
    <property type="match status" value="1"/>
</dbReference>
<dbReference type="InterPro" id="IPR044862">
    <property type="entry name" value="Pro_4_hyd_alph_FE2OG_OXY"/>
</dbReference>
<name>L8GXU4_ACACF</name>
<dbReference type="Pfam" id="PF13640">
    <property type="entry name" value="2OG-FeII_Oxy_3"/>
    <property type="match status" value="1"/>
</dbReference>
<evidence type="ECO:0000256" key="4">
    <source>
        <dbReference type="ARBA" id="ARBA00022723"/>
    </source>
</evidence>
<evidence type="ECO:0000313" key="12">
    <source>
        <dbReference type="Proteomes" id="UP000011083"/>
    </source>
</evidence>
<evidence type="ECO:0000256" key="2">
    <source>
        <dbReference type="ARBA" id="ARBA00001962"/>
    </source>
</evidence>
<feature type="region of interest" description="Disordered" evidence="9">
    <location>
        <begin position="214"/>
        <end position="233"/>
    </location>
</feature>
<dbReference type="GO" id="GO:0032963">
    <property type="term" value="P:collagen metabolic process"/>
    <property type="evidence" value="ECO:0007669"/>
    <property type="project" value="InterPro"/>
</dbReference>
<evidence type="ECO:0000256" key="5">
    <source>
        <dbReference type="ARBA" id="ARBA00022737"/>
    </source>
</evidence>
<keyword evidence="12" id="KW-1185">Reference proteome</keyword>
<sequence length="399" mass="45326">MSGRRWVVEEFISRAECRELIRVHRASGVVGYRDRFSVTTLREPLARTSDWPLLLPFVRLRDRLRDAVEERTGEHLALFVEWTGLSCWHPHSSIPPHYDSNRPYLEQRHYSVVLYLNDAGTDFDGGTFQFFGDKVIAGRLLIFASGPENIHGVTPITRGERFTFTVWLTRDEACWEDPKILSHLPSTLPPSLALTPDPPAFFFSRPSTAADADADAAKRSCTDPYSTPALSQGDHEAKFDLEAEVLKQLEMEVWTRRVGHVRQPRKRPRTTDHPAAHIDPNRAGDDYAATPNAQHAEDADDGGGGDDGGEEEEEEEGEVVVVRWRGRVVPLRFESVRRAVELVAFAAATPNDARDGHEEGWWRQRAVEWLDHRRQLAAQLRVALPKWKDAGCLYDYQPF</sequence>
<evidence type="ECO:0000256" key="6">
    <source>
        <dbReference type="ARBA" id="ARBA00022964"/>
    </source>
</evidence>
<dbReference type="OrthoDB" id="427071at2759"/>
<evidence type="ECO:0000256" key="1">
    <source>
        <dbReference type="ARBA" id="ARBA00001961"/>
    </source>
</evidence>
<dbReference type="GeneID" id="14918017"/>
<keyword evidence="7" id="KW-0560">Oxidoreductase</keyword>
<dbReference type="KEGG" id="acan:ACA1_061210"/>
<keyword evidence="8" id="KW-0408">Iron</keyword>
<gene>
    <name evidence="11" type="ORF">ACA1_061210</name>
</gene>
<keyword evidence="5" id="KW-0677">Repeat</keyword>
<feature type="compositionally biased region" description="Basic and acidic residues" evidence="9">
    <location>
        <begin position="269"/>
        <end position="285"/>
    </location>
</feature>
<feature type="compositionally biased region" description="Acidic residues" evidence="9">
    <location>
        <begin position="298"/>
        <end position="318"/>
    </location>
</feature>
<dbReference type="EC" id="1.14.11.7" evidence="3"/>
<feature type="compositionally biased region" description="Basic residues" evidence="9">
    <location>
        <begin position="259"/>
        <end position="268"/>
    </location>
</feature>
<feature type="region of interest" description="Disordered" evidence="9">
    <location>
        <begin position="259"/>
        <end position="318"/>
    </location>
</feature>
<keyword evidence="4" id="KW-0479">Metal-binding</keyword>
<dbReference type="PROSITE" id="PS51471">
    <property type="entry name" value="FE2OG_OXY"/>
    <property type="match status" value="1"/>
</dbReference>
<proteinExistence type="predicted"/>
<keyword evidence="6" id="KW-0223">Dioxygenase</keyword>
<dbReference type="InterPro" id="IPR006620">
    <property type="entry name" value="Pro_4_hyd_alph"/>
</dbReference>
<evidence type="ECO:0000313" key="11">
    <source>
        <dbReference type="EMBL" id="ELR17383.1"/>
    </source>
</evidence>
<dbReference type="VEuPathDB" id="AmoebaDB:ACA1_061210"/>
<evidence type="ECO:0000256" key="9">
    <source>
        <dbReference type="SAM" id="MobiDB-lite"/>
    </source>
</evidence>
<evidence type="ECO:0000256" key="3">
    <source>
        <dbReference type="ARBA" id="ARBA00012262"/>
    </source>
</evidence>
<comment type="cofactor">
    <cofactor evidence="1">
        <name>L-ascorbate</name>
        <dbReference type="ChEBI" id="CHEBI:38290"/>
    </cofactor>
</comment>
<dbReference type="GO" id="GO:0019797">
    <property type="term" value="F:procollagen-proline 3-dioxygenase activity"/>
    <property type="evidence" value="ECO:0007669"/>
    <property type="project" value="UniProtKB-EC"/>
</dbReference>
<dbReference type="GO" id="GO:0005506">
    <property type="term" value="F:iron ion binding"/>
    <property type="evidence" value="ECO:0007669"/>
    <property type="project" value="InterPro"/>
</dbReference>
<evidence type="ECO:0000256" key="7">
    <source>
        <dbReference type="ARBA" id="ARBA00023002"/>
    </source>
</evidence>
<organism evidence="11 12">
    <name type="scientific">Acanthamoeba castellanii (strain ATCC 30010 / Neff)</name>
    <dbReference type="NCBI Taxonomy" id="1257118"/>
    <lineage>
        <taxon>Eukaryota</taxon>
        <taxon>Amoebozoa</taxon>
        <taxon>Discosea</taxon>
        <taxon>Longamoebia</taxon>
        <taxon>Centramoebida</taxon>
        <taxon>Acanthamoebidae</taxon>
        <taxon>Acanthamoeba</taxon>
    </lineage>
</organism>
<accession>L8GXU4</accession>
<dbReference type="SMART" id="SM00702">
    <property type="entry name" value="P4Hc"/>
    <property type="match status" value="1"/>
</dbReference>
<dbReference type="GO" id="GO:0031418">
    <property type="term" value="F:L-ascorbic acid binding"/>
    <property type="evidence" value="ECO:0007669"/>
    <property type="project" value="InterPro"/>
</dbReference>